<feature type="domain" description="Methyltransferase FkbM" evidence="1">
    <location>
        <begin position="106"/>
        <end position="241"/>
    </location>
</feature>
<dbReference type="EMBL" id="PFCN01000020">
    <property type="protein sequence ID" value="PIR70391.1"/>
    <property type="molecule type" value="Genomic_DNA"/>
</dbReference>
<dbReference type="InterPro" id="IPR029063">
    <property type="entry name" value="SAM-dependent_MTases_sf"/>
</dbReference>
<organism evidence="2 3">
    <name type="scientific">Candidatus Niyogibacteria bacterium CG10_big_fil_rev_8_21_14_0_10_42_19</name>
    <dbReference type="NCBI Taxonomy" id="1974725"/>
    <lineage>
        <taxon>Bacteria</taxon>
        <taxon>Candidatus Niyogiibacteriota</taxon>
    </lineage>
</organism>
<proteinExistence type="predicted"/>
<dbReference type="AlphaFoldDB" id="A0A2H0TFS0"/>
<dbReference type="SUPFAM" id="SSF53335">
    <property type="entry name" value="S-adenosyl-L-methionine-dependent methyltransferases"/>
    <property type="match status" value="1"/>
</dbReference>
<reference evidence="3" key="1">
    <citation type="submission" date="2017-09" db="EMBL/GenBank/DDBJ databases">
        <title>Depth-based differentiation of microbial function through sediment-hosted aquifers and enrichment of novel symbionts in the deep terrestrial subsurface.</title>
        <authorList>
            <person name="Probst A.J."/>
            <person name="Ladd B."/>
            <person name="Jarett J.K."/>
            <person name="Geller-Mcgrath D.E."/>
            <person name="Sieber C.M.K."/>
            <person name="Emerson J.B."/>
            <person name="Anantharaman K."/>
            <person name="Thomas B.C."/>
            <person name="Malmstrom R."/>
            <person name="Stieglmeier M."/>
            <person name="Klingl A."/>
            <person name="Woyke T."/>
            <person name="Ryan C.M."/>
            <person name="Banfield J.F."/>
        </authorList>
    </citation>
    <scope>NUCLEOTIDE SEQUENCE [LARGE SCALE GENOMIC DNA]</scope>
</reference>
<dbReference type="InterPro" id="IPR006342">
    <property type="entry name" value="FkbM_mtfrase"/>
</dbReference>
<dbReference type="Proteomes" id="UP000229383">
    <property type="component" value="Unassembled WGS sequence"/>
</dbReference>
<sequence length="262" mass="30689">MFLNNILKTFFSDESWQKLRDLKKYLNRKKKFKKYRFARPRDLWLSFKAFLKDELEVIDKLDYEKAEIWMSAYSPAQMTRFSACRKEPETVNWIETHVKPGDVFCDIGAHVGAYSFVAYAVADKNIAVYSFEPSIAPYRALLRNIKLNKCEREIFPFPVALDNKESFYPLLSLKLDDVIKMFGLKTPNHIKLDVDGAEWGVLQGAINTFKDSRLRSALIEVDEAEHPTRVYEFMKEAGFKLLSQHQRGRKGMPLYNCIFERN</sequence>
<evidence type="ECO:0000313" key="3">
    <source>
        <dbReference type="Proteomes" id="UP000229383"/>
    </source>
</evidence>
<comment type="caution">
    <text evidence="2">The sequence shown here is derived from an EMBL/GenBank/DDBJ whole genome shotgun (WGS) entry which is preliminary data.</text>
</comment>
<evidence type="ECO:0000313" key="2">
    <source>
        <dbReference type="EMBL" id="PIR70391.1"/>
    </source>
</evidence>
<dbReference type="PANTHER" id="PTHR34203:SF15">
    <property type="entry name" value="SLL1173 PROTEIN"/>
    <property type="match status" value="1"/>
</dbReference>
<name>A0A2H0TFS0_9BACT</name>
<evidence type="ECO:0000259" key="1">
    <source>
        <dbReference type="Pfam" id="PF05050"/>
    </source>
</evidence>
<dbReference type="InterPro" id="IPR052514">
    <property type="entry name" value="SAM-dependent_MTase"/>
</dbReference>
<dbReference type="Pfam" id="PF05050">
    <property type="entry name" value="Methyltransf_21"/>
    <property type="match status" value="1"/>
</dbReference>
<accession>A0A2H0TFS0</accession>
<protein>
    <recommendedName>
        <fullName evidence="1">Methyltransferase FkbM domain-containing protein</fullName>
    </recommendedName>
</protein>
<dbReference type="Gene3D" id="3.40.50.150">
    <property type="entry name" value="Vaccinia Virus protein VP39"/>
    <property type="match status" value="2"/>
</dbReference>
<dbReference type="PANTHER" id="PTHR34203">
    <property type="entry name" value="METHYLTRANSFERASE, FKBM FAMILY PROTEIN"/>
    <property type="match status" value="1"/>
</dbReference>
<gene>
    <name evidence="2" type="ORF">COU46_01735</name>
</gene>